<protein>
    <submittedName>
        <fullName evidence="1">Uncharacterized protein</fullName>
    </submittedName>
</protein>
<proteinExistence type="predicted"/>
<evidence type="ECO:0000313" key="2">
    <source>
        <dbReference type="Proteomes" id="UP001162992"/>
    </source>
</evidence>
<dbReference type="Proteomes" id="UP001162992">
    <property type="component" value="Chromosome 4"/>
</dbReference>
<name>A0ACC2DYU5_DIPCM</name>
<organism evidence="1 2">
    <name type="scientific">Diphasiastrum complanatum</name>
    <name type="common">Issler's clubmoss</name>
    <name type="synonym">Lycopodium complanatum</name>
    <dbReference type="NCBI Taxonomy" id="34168"/>
    <lineage>
        <taxon>Eukaryota</taxon>
        <taxon>Viridiplantae</taxon>
        <taxon>Streptophyta</taxon>
        <taxon>Embryophyta</taxon>
        <taxon>Tracheophyta</taxon>
        <taxon>Lycopodiopsida</taxon>
        <taxon>Lycopodiales</taxon>
        <taxon>Lycopodiaceae</taxon>
        <taxon>Lycopodioideae</taxon>
        <taxon>Diphasiastrum</taxon>
    </lineage>
</organism>
<accession>A0ACC2DYU5</accession>
<keyword evidence="2" id="KW-1185">Reference proteome</keyword>
<reference evidence="2" key="1">
    <citation type="journal article" date="2024" name="Proc. Natl. Acad. Sci. U.S.A.">
        <title>Extraordinary preservation of gene collinearity over three hundred million years revealed in homosporous lycophytes.</title>
        <authorList>
            <person name="Li C."/>
            <person name="Wickell D."/>
            <person name="Kuo L.Y."/>
            <person name="Chen X."/>
            <person name="Nie B."/>
            <person name="Liao X."/>
            <person name="Peng D."/>
            <person name="Ji J."/>
            <person name="Jenkins J."/>
            <person name="Williams M."/>
            <person name="Shu S."/>
            <person name="Plott C."/>
            <person name="Barry K."/>
            <person name="Rajasekar S."/>
            <person name="Grimwood J."/>
            <person name="Han X."/>
            <person name="Sun S."/>
            <person name="Hou Z."/>
            <person name="He W."/>
            <person name="Dai G."/>
            <person name="Sun C."/>
            <person name="Schmutz J."/>
            <person name="Leebens-Mack J.H."/>
            <person name="Li F.W."/>
            <person name="Wang L."/>
        </authorList>
    </citation>
    <scope>NUCLEOTIDE SEQUENCE [LARGE SCALE GENOMIC DNA]</scope>
    <source>
        <strain evidence="2">cv. PW_Plant_1</strain>
    </source>
</reference>
<gene>
    <name evidence="1" type="ORF">O6H91_04G076500</name>
</gene>
<sequence>MEEKAFAQQRKVAVVGGGLAGLAAARALSSHPTLFDVVILEAAPALGGRVKHINGIAPWPVEIGPEFLHGKVNSSIKQIADEMGCKQRELSYPDHYYIGSECRLLKSEKALENPEIQHVHEIFSGLAEEVPPNPDVNMKEYMLSKGFTHIGLQLAQSIYGNDFGCSLEHLGVRECIQEAQHWTYGDTYVILDRPLSCLIEHLASGLSVILDSAVETIDYSGQNCTLKIRDGRHFIVDYVILTVSVKMLQQRVIDFVPPLPNEKEKAVNAIGMSNALKVILAFSHCFWPIDMFDVVCTDSFLPEVWATEYPTAHGKDKHMSPLGQHVLVGFITGDSATAVSLLPPGEIFIQSLCQLDAMFGKDGMIMQEHNLAIDLSKKAQFRTKSHGNVDCPNPSQRYFTRGCFFESDTLRPQDCTESPASYYFQGGCVINWADEVYIGGGYSHPSFNAHGARSTLAKPVLEKLYFAGEATHPGVNPCMQGAIDTGVRAADEIITAESRKQNNSKL</sequence>
<dbReference type="EMBL" id="CM055095">
    <property type="protein sequence ID" value="KAJ7559265.1"/>
    <property type="molecule type" value="Genomic_DNA"/>
</dbReference>
<comment type="caution">
    <text evidence="1">The sequence shown here is derived from an EMBL/GenBank/DDBJ whole genome shotgun (WGS) entry which is preliminary data.</text>
</comment>
<evidence type="ECO:0000313" key="1">
    <source>
        <dbReference type="EMBL" id="KAJ7559265.1"/>
    </source>
</evidence>